<reference evidence="1 3" key="1">
    <citation type="submission" date="2019-08" db="EMBL/GenBank/DDBJ databases">
        <title>Comparative genome analysis confer to the adaptation heavy metal polluted environment.</title>
        <authorList>
            <person name="Li Y."/>
        </authorList>
    </citation>
    <scope>NUCLEOTIDE SEQUENCE [LARGE SCALE GENOMIC DNA]</scope>
    <source>
        <strain evidence="1 3">P2</strain>
    </source>
</reference>
<keyword evidence="4" id="KW-1185">Reference proteome</keyword>
<protein>
    <submittedName>
        <fullName evidence="1">Uncharacterized protein</fullName>
    </submittedName>
</protein>
<evidence type="ECO:0000313" key="3">
    <source>
        <dbReference type="Proteomes" id="UP000250557"/>
    </source>
</evidence>
<reference evidence="2 4" key="2">
    <citation type="submission" date="2021-03" db="EMBL/GenBank/DDBJ databases">
        <title>Mucilaginibacter strains isolated from gold and copper mining confer multi heavy-metal resistance.</title>
        <authorList>
            <person name="Li Y."/>
        </authorList>
    </citation>
    <scope>NUCLEOTIDE SEQUENCE [LARGE SCALE GENOMIC DNA]</scope>
    <source>
        <strain evidence="2 4">P2-4</strain>
    </source>
</reference>
<evidence type="ECO:0000313" key="4">
    <source>
        <dbReference type="Proteomes" id="UP000663940"/>
    </source>
</evidence>
<proteinExistence type="predicted"/>
<dbReference type="RefSeq" id="WP_112658199.1">
    <property type="nucleotide sequence ID" value="NZ_CP043451.1"/>
</dbReference>
<name>A0AAE6JJU8_9SPHI</name>
<organism evidence="1 3">
    <name type="scientific">Mucilaginibacter rubeus</name>
    <dbReference type="NCBI Taxonomy" id="2027860"/>
    <lineage>
        <taxon>Bacteria</taxon>
        <taxon>Pseudomonadati</taxon>
        <taxon>Bacteroidota</taxon>
        <taxon>Sphingobacteriia</taxon>
        <taxon>Sphingobacteriales</taxon>
        <taxon>Sphingobacteriaceae</taxon>
        <taxon>Mucilaginibacter</taxon>
    </lineage>
</organism>
<dbReference type="EMBL" id="CP071880">
    <property type="protein sequence ID" value="QTE50409.1"/>
    <property type="molecule type" value="Genomic_DNA"/>
</dbReference>
<dbReference type="EMBL" id="CP043451">
    <property type="protein sequence ID" value="QEM07049.1"/>
    <property type="molecule type" value="Genomic_DNA"/>
</dbReference>
<dbReference type="Proteomes" id="UP000250557">
    <property type="component" value="Chromosome"/>
</dbReference>
<dbReference type="Proteomes" id="UP000663940">
    <property type="component" value="Chromosome"/>
</dbReference>
<accession>A0AAE6JJU8</accession>
<sequence length="188" mass="22018">MARIFAVSTVLLLSLKTGYAQKVLNDYIITKTCDTIAVKLKYNWLGNIVYELPGSTKFTAVAEGKIKEFHWSKMEPQTFIAAVLPGDDKPTFVGLLERGQINLYELISHRYRATIRYWYANKENRPLVEINNQLRLFGTDKQLVRHFTDLISDKQQVYLAFKQQKKYNFKTIRKSIQQYNSLRWSSRP</sequence>
<evidence type="ECO:0000313" key="2">
    <source>
        <dbReference type="EMBL" id="QTE50409.1"/>
    </source>
</evidence>
<gene>
    <name evidence="1" type="ORF">DIU31_027385</name>
    <name evidence="2" type="ORF">J3L21_00020</name>
</gene>
<evidence type="ECO:0000313" key="1">
    <source>
        <dbReference type="EMBL" id="QEM07049.1"/>
    </source>
</evidence>
<dbReference type="AlphaFoldDB" id="A0AAE6JJU8"/>